<evidence type="ECO:0000313" key="2">
    <source>
        <dbReference type="EMBL" id="PJJ55541.1"/>
    </source>
</evidence>
<feature type="transmembrane region" description="Helical" evidence="1">
    <location>
        <begin position="64"/>
        <end position="85"/>
    </location>
</feature>
<dbReference type="Gene3D" id="1.20.1250.20">
    <property type="entry name" value="MFS general substrate transporter like domains"/>
    <property type="match status" value="1"/>
</dbReference>
<dbReference type="InterPro" id="IPR036259">
    <property type="entry name" value="MFS_trans_sf"/>
</dbReference>
<accession>A0A2M9BC81</accession>
<keyword evidence="1" id="KW-0472">Membrane</keyword>
<dbReference type="AlphaFoldDB" id="A0A2M9BC81"/>
<keyword evidence="3" id="KW-1185">Reference proteome</keyword>
<evidence type="ECO:0000256" key="1">
    <source>
        <dbReference type="SAM" id="Phobius"/>
    </source>
</evidence>
<keyword evidence="1" id="KW-0812">Transmembrane</keyword>
<reference evidence="2 3" key="1">
    <citation type="submission" date="2017-11" db="EMBL/GenBank/DDBJ databases">
        <title>Genomic Encyclopedia of Archaeal and Bacterial Type Strains, Phase II (KMG-II): From Individual Species to Whole Genera.</title>
        <authorList>
            <person name="Goeker M."/>
        </authorList>
    </citation>
    <scope>NUCLEOTIDE SEQUENCE [LARGE SCALE GENOMIC DNA]</scope>
    <source>
        <strain evidence="2 3">DSM 25625</strain>
    </source>
</reference>
<dbReference type="SUPFAM" id="SSF103473">
    <property type="entry name" value="MFS general substrate transporter"/>
    <property type="match status" value="1"/>
</dbReference>
<evidence type="ECO:0008006" key="4">
    <source>
        <dbReference type="Google" id="ProtNLM"/>
    </source>
</evidence>
<keyword evidence="1" id="KW-1133">Transmembrane helix</keyword>
<sequence>MVGTQLAIHEVDGSDAGLAGGLVNTSQQIGAALGLVVLTTTATAPTAELEKLGVSAADAATAGFSWVFLGGAVLAVAGAVVALALRSRRG</sequence>
<evidence type="ECO:0000313" key="3">
    <source>
        <dbReference type="Proteomes" id="UP000230161"/>
    </source>
</evidence>
<dbReference type="EMBL" id="PGFB01000005">
    <property type="protein sequence ID" value="PJJ55541.1"/>
    <property type="molecule type" value="Genomic_DNA"/>
</dbReference>
<name>A0A2M9BC81_9MICO</name>
<comment type="caution">
    <text evidence="2">The sequence shown here is derived from an EMBL/GenBank/DDBJ whole genome shotgun (WGS) entry which is preliminary data.</text>
</comment>
<gene>
    <name evidence="2" type="ORF">CLV54_2888</name>
</gene>
<protein>
    <recommendedName>
        <fullName evidence="4">MFS transporter</fullName>
    </recommendedName>
</protein>
<dbReference type="Proteomes" id="UP000230161">
    <property type="component" value="Unassembled WGS sequence"/>
</dbReference>
<organism evidence="2 3">
    <name type="scientific">Compostimonas suwonensis</name>
    <dbReference type="NCBI Taxonomy" id="1048394"/>
    <lineage>
        <taxon>Bacteria</taxon>
        <taxon>Bacillati</taxon>
        <taxon>Actinomycetota</taxon>
        <taxon>Actinomycetes</taxon>
        <taxon>Micrococcales</taxon>
        <taxon>Microbacteriaceae</taxon>
        <taxon>Compostimonas</taxon>
    </lineage>
</organism>
<proteinExistence type="predicted"/>